<accession>X0WFB4</accession>
<protein>
    <submittedName>
        <fullName evidence="1">Uncharacterized protein</fullName>
    </submittedName>
</protein>
<reference evidence="1" key="1">
    <citation type="journal article" date="2014" name="Front. Microbiol.">
        <title>High frequency of phylogenetically diverse reductive dehalogenase-homologous genes in deep subseafloor sedimentary metagenomes.</title>
        <authorList>
            <person name="Kawai M."/>
            <person name="Futagami T."/>
            <person name="Toyoda A."/>
            <person name="Takaki Y."/>
            <person name="Nishi S."/>
            <person name="Hori S."/>
            <person name="Arai W."/>
            <person name="Tsubouchi T."/>
            <person name="Morono Y."/>
            <person name="Uchiyama I."/>
            <person name="Ito T."/>
            <person name="Fujiyama A."/>
            <person name="Inagaki F."/>
            <person name="Takami H."/>
        </authorList>
    </citation>
    <scope>NUCLEOTIDE SEQUENCE</scope>
    <source>
        <strain evidence="1">Expedition CK06-06</strain>
    </source>
</reference>
<gene>
    <name evidence="1" type="ORF">S01H1_57019</name>
</gene>
<organism evidence="1">
    <name type="scientific">marine sediment metagenome</name>
    <dbReference type="NCBI Taxonomy" id="412755"/>
    <lineage>
        <taxon>unclassified sequences</taxon>
        <taxon>metagenomes</taxon>
        <taxon>ecological metagenomes</taxon>
    </lineage>
</organism>
<comment type="caution">
    <text evidence="1">The sequence shown here is derived from an EMBL/GenBank/DDBJ whole genome shotgun (WGS) entry which is preliminary data.</text>
</comment>
<name>X0WFB4_9ZZZZ</name>
<evidence type="ECO:0000313" key="1">
    <source>
        <dbReference type="EMBL" id="GAG23213.1"/>
    </source>
</evidence>
<dbReference type="AlphaFoldDB" id="X0WFB4"/>
<proteinExistence type="predicted"/>
<dbReference type="EMBL" id="BARS01037165">
    <property type="protein sequence ID" value="GAG23213.1"/>
    <property type="molecule type" value="Genomic_DNA"/>
</dbReference>
<sequence>LFVFIMLVSGIEAGNCSDGTPYGQCSAANPGMWCTGTLASPTLQLYVEHCPCSINSNYVEVSGTCVLKEGCAYGTISCGTGYECVNNVCVLKTGCDYDNPSCNAANESCVNNECVLKSGCDYDNPSCGANETCINNECVLEQEEGCAYDNPPCDFEYKCVNNVCILKDIAPPPNSSNYIPLPTNEARANNGNDIMERIQQTCCCSTALLIFFVIGTGLVSVRG</sequence>
<feature type="non-terminal residue" evidence="1">
    <location>
        <position position="1"/>
    </location>
</feature>